<dbReference type="GO" id="GO:0015485">
    <property type="term" value="F:cholesterol binding"/>
    <property type="evidence" value="ECO:0007669"/>
    <property type="project" value="TreeGrafter"/>
</dbReference>
<evidence type="ECO:0000256" key="1">
    <source>
        <dbReference type="SAM" id="Phobius"/>
    </source>
</evidence>
<proteinExistence type="predicted"/>
<keyword evidence="1" id="KW-0812">Transmembrane</keyword>
<evidence type="ECO:0000313" key="3">
    <source>
        <dbReference type="EMBL" id="VDN99866.1"/>
    </source>
</evidence>
<dbReference type="InterPro" id="IPR032190">
    <property type="entry name" value="NPC1_N"/>
</dbReference>
<accession>A0A0R3TAC0</accession>
<dbReference type="STRING" id="102285.A0A0R3TAC0"/>
<dbReference type="PANTHER" id="PTHR45727:SF2">
    <property type="entry name" value="NPC INTRACELLULAR CHOLESTEROL TRANSPORTER 1"/>
    <property type="match status" value="1"/>
</dbReference>
<dbReference type="Proteomes" id="UP000278807">
    <property type="component" value="Unassembled WGS sequence"/>
</dbReference>
<evidence type="ECO:0000313" key="5">
    <source>
        <dbReference type="WBParaSite" id="HNAJ_0000400901-mRNA-1"/>
    </source>
</evidence>
<evidence type="ECO:0000259" key="2">
    <source>
        <dbReference type="Pfam" id="PF16414"/>
    </source>
</evidence>
<dbReference type="OrthoDB" id="6510177at2759"/>
<reference evidence="5" key="1">
    <citation type="submission" date="2017-02" db="UniProtKB">
        <authorList>
            <consortium name="WormBaseParasite"/>
        </authorList>
    </citation>
    <scope>IDENTIFICATION</scope>
</reference>
<organism evidence="5">
    <name type="scientific">Rodentolepis nana</name>
    <name type="common">Dwarf tapeworm</name>
    <name type="synonym">Hymenolepis nana</name>
    <dbReference type="NCBI Taxonomy" id="102285"/>
    <lineage>
        <taxon>Eukaryota</taxon>
        <taxon>Metazoa</taxon>
        <taxon>Spiralia</taxon>
        <taxon>Lophotrochozoa</taxon>
        <taxon>Platyhelminthes</taxon>
        <taxon>Cestoda</taxon>
        <taxon>Eucestoda</taxon>
        <taxon>Cyclophyllidea</taxon>
        <taxon>Hymenolepididae</taxon>
        <taxon>Rodentolepis</taxon>
    </lineage>
</organism>
<dbReference type="EMBL" id="UZAE01002578">
    <property type="protein sequence ID" value="VDN99866.1"/>
    <property type="molecule type" value="Genomic_DNA"/>
</dbReference>
<feature type="transmembrane region" description="Helical" evidence="1">
    <location>
        <begin position="293"/>
        <end position="315"/>
    </location>
</feature>
<evidence type="ECO:0000313" key="4">
    <source>
        <dbReference type="Proteomes" id="UP000278807"/>
    </source>
</evidence>
<gene>
    <name evidence="3" type="ORF">HNAJ_LOCUS4007</name>
</gene>
<sequence length="359" mass="40182">MSSSDCVMYGMCSEDQYCIANHPPKSTATDIYKKVCNLDSPEQCCDRTQLTELENKLGLLAMLVRDSTDDPTCYDGLLNIFCEITCSPQQSDLVKILSSDSTKKTVTSIDFRISRPKAQKIFDACAKIDAFFGRAIDYICKEEKCDMQAFFRSLGSPSSKGGQSPYEINFVYEDSATDHVQFTDVDSVDNDEITTTPPPALRKEESPCLTSRFFKRPLWLGMILTFLSLTLVFLLGLAIRWCIERWMEDNAGASAGSYTPPIGCYSKVGATIQFGSTWLFSRQGALVARFPKLTLLITAILLGITCCGFICFRVTTDPVDLWSDPNSRARLEKAYFDEHFGLVYQSSFSSLFFQNLLIS</sequence>
<feature type="domain" description="Niemann-Pick C1 N-terminal" evidence="2">
    <location>
        <begin position="4"/>
        <end position="178"/>
    </location>
</feature>
<protein>
    <submittedName>
        <fullName evidence="5">NPC1_N domain-containing protein</fullName>
    </submittedName>
</protein>
<keyword evidence="1" id="KW-0472">Membrane</keyword>
<dbReference type="WBParaSite" id="HNAJ_0000400901-mRNA-1">
    <property type="protein sequence ID" value="HNAJ_0000400901-mRNA-1"/>
    <property type="gene ID" value="HNAJ_0000400901"/>
</dbReference>
<dbReference type="GO" id="GO:0042632">
    <property type="term" value="P:cholesterol homeostasis"/>
    <property type="evidence" value="ECO:0007669"/>
    <property type="project" value="TreeGrafter"/>
</dbReference>
<reference evidence="3 4" key="2">
    <citation type="submission" date="2018-11" db="EMBL/GenBank/DDBJ databases">
        <authorList>
            <consortium name="Pathogen Informatics"/>
        </authorList>
    </citation>
    <scope>NUCLEOTIDE SEQUENCE [LARGE SCALE GENOMIC DNA]</scope>
</reference>
<dbReference type="GO" id="GO:0005886">
    <property type="term" value="C:plasma membrane"/>
    <property type="evidence" value="ECO:0007669"/>
    <property type="project" value="TreeGrafter"/>
</dbReference>
<feature type="transmembrane region" description="Helical" evidence="1">
    <location>
        <begin position="218"/>
        <end position="239"/>
    </location>
</feature>
<dbReference type="Pfam" id="PF16414">
    <property type="entry name" value="NPC1_N"/>
    <property type="match status" value="1"/>
</dbReference>
<keyword evidence="1" id="KW-1133">Transmembrane helix</keyword>
<dbReference type="PANTHER" id="PTHR45727">
    <property type="entry name" value="NPC INTRACELLULAR CHOLESTEROL TRANSPORTER 1"/>
    <property type="match status" value="1"/>
</dbReference>
<dbReference type="AlphaFoldDB" id="A0A0R3TAC0"/>
<dbReference type="GO" id="GO:0030299">
    <property type="term" value="P:intestinal cholesterol absorption"/>
    <property type="evidence" value="ECO:0007669"/>
    <property type="project" value="TreeGrafter"/>
</dbReference>
<name>A0A0R3TAC0_RODNA</name>
<dbReference type="GO" id="GO:0015918">
    <property type="term" value="P:sterol transport"/>
    <property type="evidence" value="ECO:0007669"/>
    <property type="project" value="TreeGrafter"/>
</dbReference>
<keyword evidence="4" id="KW-1185">Reference proteome</keyword>